<comment type="caution">
    <text evidence="3">The sequence shown here is derived from an EMBL/GenBank/DDBJ whole genome shotgun (WGS) entry which is preliminary data.</text>
</comment>
<comment type="caution">
    <text evidence="2">Lacks conserved residue(s) required for the propagation of feature annotation.</text>
</comment>
<evidence type="ECO:0000313" key="4">
    <source>
        <dbReference type="Proteomes" id="UP000018466"/>
    </source>
</evidence>
<dbReference type="GO" id="GO:0005737">
    <property type="term" value="C:cytoplasm"/>
    <property type="evidence" value="ECO:0007669"/>
    <property type="project" value="UniProtKB-SubCell"/>
</dbReference>
<evidence type="ECO:0000256" key="2">
    <source>
        <dbReference type="HAMAP-Rule" id="MF_01539"/>
    </source>
</evidence>
<keyword evidence="2" id="KW-0820">tRNA-binding</keyword>
<name>A0AA36Y6Y0_9FIRM</name>
<feature type="binding site" evidence="2">
    <location>
        <position position="200"/>
    </location>
    <ligand>
        <name>ATP</name>
        <dbReference type="ChEBI" id="CHEBI:30616"/>
    </ligand>
</feature>
<dbReference type="PANTHER" id="PTHR37825">
    <property type="entry name" value="TRNA(MET) CYTIDINE ACETATE LIGASE"/>
    <property type="match status" value="1"/>
</dbReference>
<comment type="subcellular location">
    <subcellularLocation>
        <location evidence="2">Cytoplasm</location>
    </subcellularLocation>
</comment>
<sequence length="441" mass="48333">MINLAQVVGIIAEYHPFHNGHLYQMRNARALTGASYCVVFLSSYFVQRGMPAIYSPLKRAEAALRAGADAVFEIPTPFSSSSARDYAAYGVSLLAGLGIPNLCCGTEDVSAEELSMLLEVIDENSEAFQHSLREGLKTGLSYAEARVNAIAADLCQAGADNTLLLRTRELLSKPNNILAFEYARAARAERIPIRLTTVSRKGSDYHDPILQGDFSSATAIRTHILNGGSWDDLSRMVPHSVQEVLAETPYLNPDCLVGPLERRVLDLLYEGTALSTFSDVSDDLADRIANTSFREDGFEALVNSLKTRQYAHTRVARALTHIFLGIRKSDVLRWKNAAREEALAKDNSEGTETAVPPIGAAPYARLLGFRRDSEDLLSMLKQAATIPIVSRPAAAGSLLRSPAARDLFQAEVHAADLWNSLYFWDSGMALPSYLRQQIVIV</sequence>
<feature type="binding site" evidence="2">
    <location>
        <position position="105"/>
    </location>
    <ligand>
        <name>ATP</name>
        <dbReference type="ChEBI" id="CHEBI:30616"/>
    </ligand>
</feature>
<dbReference type="Gene3D" id="3.40.50.620">
    <property type="entry name" value="HUPs"/>
    <property type="match status" value="1"/>
</dbReference>
<keyword evidence="2" id="KW-0067">ATP-binding</keyword>
<keyword evidence="2" id="KW-0694">RNA-binding</keyword>
<dbReference type="Pfam" id="PF05636">
    <property type="entry name" value="HIGH_NTase1"/>
    <property type="match status" value="1"/>
</dbReference>
<dbReference type="Proteomes" id="UP000018466">
    <property type="component" value="Unassembled WGS sequence"/>
</dbReference>
<dbReference type="SUPFAM" id="SSF52374">
    <property type="entry name" value="Nucleotidylyl transferase"/>
    <property type="match status" value="1"/>
</dbReference>
<dbReference type="GeneID" id="86939878"/>
<dbReference type="HAMAP" id="MF_01539">
    <property type="entry name" value="TmcAL"/>
    <property type="match status" value="1"/>
</dbReference>
<reference evidence="3 4" key="1">
    <citation type="submission" date="2011-10" db="EMBL/GenBank/DDBJ databases">
        <title>The Genome Sequence of Lachnospiraceae bacterium ACC2.</title>
        <authorList>
            <consortium name="The Broad Institute Genome Sequencing Platform"/>
            <person name="Earl A."/>
            <person name="Ward D."/>
            <person name="Feldgarden M."/>
            <person name="Gevers D."/>
            <person name="Sizova M."/>
            <person name="Hazen A."/>
            <person name="Epstein S."/>
            <person name="Young S.K."/>
            <person name="Zeng Q."/>
            <person name="Gargeya S."/>
            <person name="Fitzgerald M."/>
            <person name="Haas B."/>
            <person name="Abouelleil A."/>
            <person name="Alvarado L."/>
            <person name="Arachchi H.M."/>
            <person name="Berlin A."/>
            <person name="Brown A."/>
            <person name="Chapman S.B."/>
            <person name="Chen Z."/>
            <person name="Dunbar C."/>
            <person name="Freedman E."/>
            <person name="Gearin G."/>
            <person name="Goldberg J."/>
            <person name="Griggs A."/>
            <person name="Gujja S."/>
            <person name="Heiman D."/>
            <person name="Howarth C."/>
            <person name="Larson L."/>
            <person name="Lui A."/>
            <person name="MacDonald P.J.P."/>
            <person name="Montmayeur A."/>
            <person name="Murphy C."/>
            <person name="Neiman D."/>
            <person name="Pearson M."/>
            <person name="Priest M."/>
            <person name="Roberts A."/>
            <person name="Saif S."/>
            <person name="Shea T."/>
            <person name="Shenoy N."/>
            <person name="Sisk P."/>
            <person name="Stolte C."/>
            <person name="Sykes S."/>
            <person name="Wortman J."/>
            <person name="Nusbaum C."/>
            <person name="Birren B."/>
        </authorList>
    </citation>
    <scope>NUCLEOTIDE SEQUENCE [LARGE SCALE GENOMIC DNA]</scope>
    <source>
        <strain evidence="3 4">ACC2</strain>
    </source>
</reference>
<feature type="binding site" evidence="2">
    <location>
        <position position="175"/>
    </location>
    <ligand>
        <name>ATP</name>
        <dbReference type="ChEBI" id="CHEBI:30616"/>
    </ligand>
</feature>
<dbReference type="PANTHER" id="PTHR37825:SF1">
    <property type="entry name" value="TRNA(MET) CYTIDINE ACETATE LIGASE"/>
    <property type="match status" value="1"/>
</dbReference>
<comment type="catalytic activity">
    <reaction evidence="2">
        <text>cytidine(34) in elongator tRNA(Met) + acetate + ATP = N(4)-acetylcytidine(34) in elongator tRNA(Met) + AMP + diphosphate</text>
        <dbReference type="Rhea" id="RHEA:58144"/>
        <dbReference type="Rhea" id="RHEA-COMP:10693"/>
        <dbReference type="Rhea" id="RHEA-COMP:10694"/>
        <dbReference type="ChEBI" id="CHEBI:30089"/>
        <dbReference type="ChEBI" id="CHEBI:30616"/>
        <dbReference type="ChEBI" id="CHEBI:33019"/>
        <dbReference type="ChEBI" id="CHEBI:74900"/>
        <dbReference type="ChEBI" id="CHEBI:82748"/>
        <dbReference type="ChEBI" id="CHEBI:456215"/>
    </reaction>
</comment>
<dbReference type="EC" id="6.3.4.-" evidence="2"/>
<dbReference type="GO" id="GO:0016879">
    <property type="term" value="F:ligase activity, forming carbon-nitrogen bonds"/>
    <property type="evidence" value="ECO:0007669"/>
    <property type="project" value="UniProtKB-UniRule"/>
</dbReference>
<dbReference type="InterPro" id="IPR008513">
    <property type="entry name" value="tRNA(Met)_cyd_acetate_ligase"/>
</dbReference>
<protein>
    <recommendedName>
        <fullName evidence="2">tRNA(Met) cytidine acetate ligase</fullName>
        <ecNumber evidence="2">6.3.4.-</ecNumber>
    </recommendedName>
</protein>
<keyword evidence="2" id="KW-0963">Cytoplasm</keyword>
<comment type="similarity">
    <text evidence="2">Belongs to the TmcAL family.</text>
</comment>
<keyword evidence="4" id="KW-1185">Reference proteome</keyword>
<keyword evidence="2" id="KW-0436">Ligase</keyword>
<dbReference type="InterPro" id="IPR014729">
    <property type="entry name" value="Rossmann-like_a/b/a_fold"/>
</dbReference>
<evidence type="ECO:0000313" key="3">
    <source>
        <dbReference type="EMBL" id="EHO18612.1"/>
    </source>
</evidence>
<organism evidence="3 4">
    <name type="scientific">Stomatobaculum longum</name>
    <dbReference type="NCBI Taxonomy" id="796942"/>
    <lineage>
        <taxon>Bacteria</taxon>
        <taxon>Bacillati</taxon>
        <taxon>Bacillota</taxon>
        <taxon>Clostridia</taxon>
        <taxon>Lachnospirales</taxon>
        <taxon>Lachnospiraceae</taxon>
        <taxon>Stomatobaculum</taxon>
    </lineage>
</organism>
<comment type="function">
    <text evidence="2">Catalyzes the formation of N(4)-acetylcytidine (ac(4)C) at the wobble position of elongator tRNA(Met), using acetate and ATP as substrates. First activates an acetate ion to form acetyladenylate (Ac-AMP) and then transfers the acetyl group to tRNA to form ac(4)C34.</text>
</comment>
<proteinExistence type="inferred from homology"/>
<dbReference type="GO" id="GO:0006400">
    <property type="term" value="P:tRNA modification"/>
    <property type="evidence" value="ECO:0007669"/>
    <property type="project" value="UniProtKB-UniRule"/>
</dbReference>
<dbReference type="GO" id="GO:0005524">
    <property type="term" value="F:ATP binding"/>
    <property type="evidence" value="ECO:0007669"/>
    <property type="project" value="UniProtKB-KW"/>
</dbReference>
<dbReference type="GO" id="GO:0000049">
    <property type="term" value="F:tRNA binding"/>
    <property type="evidence" value="ECO:0007669"/>
    <property type="project" value="UniProtKB-KW"/>
</dbReference>
<keyword evidence="2" id="KW-0547">Nucleotide-binding</keyword>
<accession>A0AA36Y6Y0</accession>
<feature type="binding site" evidence="2">
    <location>
        <begin position="11"/>
        <end position="24"/>
    </location>
    <ligand>
        <name>ATP</name>
        <dbReference type="ChEBI" id="CHEBI:30616"/>
    </ligand>
</feature>
<dbReference type="EMBL" id="AGEL01000002">
    <property type="protein sequence ID" value="EHO18612.1"/>
    <property type="molecule type" value="Genomic_DNA"/>
</dbReference>
<keyword evidence="1 2" id="KW-0819">tRNA processing</keyword>
<dbReference type="AlphaFoldDB" id="A0AA36Y6Y0"/>
<evidence type="ECO:0000256" key="1">
    <source>
        <dbReference type="ARBA" id="ARBA00022694"/>
    </source>
</evidence>
<dbReference type="RefSeq" id="WP_009531915.1">
    <property type="nucleotide sequence ID" value="NZ_CAUSWB010000003.1"/>
</dbReference>
<gene>
    <name evidence="2" type="primary">tmcAL</name>
    <name evidence="3" type="ORF">HMPREF9623_00080</name>
</gene>